<accession>A0ABQ1G548</accession>
<sequence>MLPVLSRAFGWKAAVGFQSSISVLCGLLFLIFYREPAGVSSAICPLFVEMCPAGVANSVSGPGFGGGTGLLPWISDRFGGRRLSFLFFGVGACLGGTLLLLSLWVTGSGWGMVFLCVWIGFFGIGWYSLFLVQVAESTV</sequence>
<evidence type="ECO:0000313" key="3">
    <source>
        <dbReference type="Proteomes" id="UP000617979"/>
    </source>
</evidence>
<keyword evidence="1" id="KW-0812">Transmembrane</keyword>
<feature type="transmembrane region" description="Helical" evidence="1">
    <location>
        <begin position="83"/>
        <end position="104"/>
    </location>
</feature>
<protein>
    <recommendedName>
        <fullName evidence="4">Major facilitator superfamily (MFS) profile domain-containing protein</fullName>
    </recommendedName>
</protein>
<keyword evidence="1" id="KW-0472">Membrane</keyword>
<reference evidence="3" key="1">
    <citation type="journal article" date="2019" name="Int. J. Syst. Evol. Microbiol.">
        <title>The Global Catalogue of Microorganisms (GCM) 10K type strain sequencing project: providing services to taxonomists for standard genome sequencing and annotation.</title>
        <authorList>
            <consortium name="The Broad Institute Genomics Platform"/>
            <consortium name="The Broad Institute Genome Sequencing Center for Infectious Disease"/>
            <person name="Wu L."/>
            <person name="Ma J."/>
        </authorList>
    </citation>
    <scope>NUCLEOTIDE SEQUENCE [LARGE SCALE GENOMIC DNA]</scope>
    <source>
        <strain evidence="3">CGMCC 1.12404</strain>
    </source>
</reference>
<feature type="transmembrane region" description="Helical" evidence="1">
    <location>
        <begin position="15"/>
        <end position="33"/>
    </location>
</feature>
<evidence type="ECO:0000313" key="2">
    <source>
        <dbReference type="EMBL" id="GGA35762.1"/>
    </source>
</evidence>
<proteinExistence type="predicted"/>
<keyword evidence="1" id="KW-1133">Transmembrane helix</keyword>
<gene>
    <name evidence="2" type="ORF">GCM10007416_05760</name>
</gene>
<keyword evidence="3" id="KW-1185">Reference proteome</keyword>
<name>A0ABQ1G548_9BACL</name>
<dbReference type="InterPro" id="IPR036259">
    <property type="entry name" value="MFS_trans_sf"/>
</dbReference>
<dbReference type="EMBL" id="BMEX01000002">
    <property type="protein sequence ID" value="GGA35762.1"/>
    <property type="molecule type" value="Genomic_DNA"/>
</dbReference>
<organism evidence="2 3">
    <name type="scientific">Kroppenstedtia guangzhouensis</name>
    <dbReference type="NCBI Taxonomy" id="1274356"/>
    <lineage>
        <taxon>Bacteria</taxon>
        <taxon>Bacillati</taxon>
        <taxon>Bacillota</taxon>
        <taxon>Bacilli</taxon>
        <taxon>Bacillales</taxon>
        <taxon>Thermoactinomycetaceae</taxon>
        <taxon>Kroppenstedtia</taxon>
    </lineage>
</organism>
<evidence type="ECO:0008006" key="4">
    <source>
        <dbReference type="Google" id="ProtNLM"/>
    </source>
</evidence>
<feature type="transmembrane region" description="Helical" evidence="1">
    <location>
        <begin position="110"/>
        <end position="132"/>
    </location>
</feature>
<dbReference type="Proteomes" id="UP000617979">
    <property type="component" value="Unassembled WGS sequence"/>
</dbReference>
<dbReference type="SUPFAM" id="SSF103473">
    <property type="entry name" value="MFS general substrate transporter"/>
    <property type="match status" value="1"/>
</dbReference>
<comment type="caution">
    <text evidence="2">The sequence shown here is derived from an EMBL/GenBank/DDBJ whole genome shotgun (WGS) entry which is preliminary data.</text>
</comment>
<evidence type="ECO:0000256" key="1">
    <source>
        <dbReference type="SAM" id="Phobius"/>
    </source>
</evidence>